<dbReference type="AlphaFoldDB" id="A0A5J4WNQ9"/>
<organism evidence="1 2">
    <name type="scientific">Streblomastix strix</name>
    <dbReference type="NCBI Taxonomy" id="222440"/>
    <lineage>
        <taxon>Eukaryota</taxon>
        <taxon>Metamonada</taxon>
        <taxon>Preaxostyla</taxon>
        <taxon>Oxymonadida</taxon>
        <taxon>Streblomastigidae</taxon>
        <taxon>Streblomastix</taxon>
    </lineage>
</organism>
<sequence length="312" mass="36855">MCRAEQFYGLLDKIATFLQDIQSKESEQVVGIIELLWTKRLNWIQSERDKIYSYFKVNELSKRMKETYLNELTPISIKESIAISIFEWDIIESVQDPCFIPILDMLHQQIKLEEEHLLQSQNVDESKWSKYGLSTIEVLFLAFSFYSFQSDLIKQEIVNREGIEIAVRFLTHPSAWVRNSAFRLLSIAIDKKIEFRYEEKQIKMQKSLENEETDIEVECEQCGEIVQFGLFLKHMKSHNIFNDVNYEINEMVEEIDNDQEDSLKAAQKRIFEDIENEGLMESIQPYAFQKIRTMRNASNSFHKSTLGIRTKD</sequence>
<dbReference type="Proteomes" id="UP000324800">
    <property type="component" value="Unassembled WGS sequence"/>
</dbReference>
<protein>
    <submittedName>
        <fullName evidence="1">Uncharacterized protein</fullName>
    </submittedName>
</protein>
<dbReference type="EMBL" id="SNRW01001421">
    <property type="protein sequence ID" value="KAA6396468.1"/>
    <property type="molecule type" value="Genomic_DNA"/>
</dbReference>
<evidence type="ECO:0000313" key="1">
    <source>
        <dbReference type="EMBL" id="KAA6396468.1"/>
    </source>
</evidence>
<proteinExistence type="predicted"/>
<name>A0A5J4WNQ9_9EUKA</name>
<reference evidence="1 2" key="1">
    <citation type="submission" date="2019-03" db="EMBL/GenBank/DDBJ databases">
        <title>Single cell metagenomics reveals metabolic interactions within the superorganism composed of flagellate Streblomastix strix and complex community of Bacteroidetes bacteria on its surface.</title>
        <authorList>
            <person name="Treitli S.C."/>
            <person name="Kolisko M."/>
            <person name="Husnik F."/>
            <person name="Keeling P."/>
            <person name="Hampl V."/>
        </authorList>
    </citation>
    <scope>NUCLEOTIDE SEQUENCE [LARGE SCALE GENOMIC DNA]</scope>
    <source>
        <strain evidence="1">ST1C</strain>
    </source>
</reference>
<gene>
    <name evidence="1" type="ORF">EZS28_008005</name>
</gene>
<comment type="caution">
    <text evidence="1">The sequence shown here is derived from an EMBL/GenBank/DDBJ whole genome shotgun (WGS) entry which is preliminary data.</text>
</comment>
<accession>A0A5J4WNQ9</accession>
<evidence type="ECO:0000313" key="2">
    <source>
        <dbReference type="Proteomes" id="UP000324800"/>
    </source>
</evidence>